<sequence length="183" mass="20511">MYTTDNDFVIDPNSRDTFERTRLHYTVRIGNFNATRSLLNAGADVNAIDVFGSTPLSIACIDKPSPAMVRLLLEHNADVNLERPGTIDLLLECVLNCTTPLQANIINILIRHGKNINATDALSNRSCMHMVAMTGYIPVAESLLKMGGIVNIRDNFDYTPMKIANMHEHFETLKLMQCYNRLV</sequence>
<dbReference type="SUPFAM" id="SSF48403">
    <property type="entry name" value="Ankyrin repeat"/>
    <property type="match status" value="1"/>
</dbReference>
<evidence type="ECO:0000313" key="4">
    <source>
        <dbReference type="EMBL" id="JAB62154.1"/>
    </source>
</evidence>
<dbReference type="GO" id="GO:0016301">
    <property type="term" value="F:kinase activity"/>
    <property type="evidence" value="ECO:0007669"/>
    <property type="project" value="UniProtKB-KW"/>
</dbReference>
<feature type="repeat" description="ANK" evidence="3">
    <location>
        <begin position="51"/>
        <end position="84"/>
    </location>
</feature>
<gene>
    <name evidence="4" type="primary">RIPK4</name>
</gene>
<feature type="repeat" description="ANK" evidence="3">
    <location>
        <begin position="123"/>
        <end position="155"/>
    </location>
</feature>
<evidence type="ECO:0000256" key="2">
    <source>
        <dbReference type="ARBA" id="ARBA00023043"/>
    </source>
</evidence>
<keyword evidence="4" id="KW-0418">Kinase</keyword>
<dbReference type="SMART" id="SM00248">
    <property type="entry name" value="ANK"/>
    <property type="match status" value="4"/>
</dbReference>
<organism evidence="4">
    <name type="scientific">Anoplophora glabripennis</name>
    <name type="common">Asian longhorn beetle</name>
    <name type="synonym">Anoplophora nobilis</name>
    <dbReference type="NCBI Taxonomy" id="217634"/>
    <lineage>
        <taxon>Eukaryota</taxon>
        <taxon>Metazoa</taxon>
        <taxon>Ecdysozoa</taxon>
        <taxon>Arthropoda</taxon>
        <taxon>Hexapoda</taxon>
        <taxon>Insecta</taxon>
        <taxon>Pterygota</taxon>
        <taxon>Neoptera</taxon>
        <taxon>Endopterygota</taxon>
        <taxon>Coleoptera</taxon>
        <taxon>Polyphaga</taxon>
        <taxon>Cucujiformia</taxon>
        <taxon>Chrysomeloidea</taxon>
        <taxon>Cerambycidae</taxon>
        <taxon>Lamiinae</taxon>
        <taxon>Lamiini</taxon>
        <taxon>Anoplophora</taxon>
    </lineage>
</organism>
<protein>
    <submittedName>
        <fullName evidence="4">Receptor-interacting serine/threonine-protein kinase 4</fullName>
    </submittedName>
</protein>
<dbReference type="PROSITE" id="PS50088">
    <property type="entry name" value="ANK_REPEAT"/>
    <property type="match status" value="3"/>
</dbReference>
<evidence type="ECO:0000256" key="1">
    <source>
        <dbReference type="ARBA" id="ARBA00022737"/>
    </source>
</evidence>
<evidence type="ECO:0000256" key="3">
    <source>
        <dbReference type="PROSITE-ProRule" id="PRU00023"/>
    </source>
</evidence>
<dbReference type="PANTHER" id="PTHR24201:SF16">
    <property type="entry name" value="ANKYRIN-1-LIKE-RELATED"/>
    <property type="match status" value="1"/>
</dbReference>
<dbReference type="PROSITE" id="PS50297">
    <property type="entry name" value="ANK_REP_REGION"/>
    <property type="match status" value="2"/>
</dbReference>
<keyword evidence="4" id="KW-0808">Transferase</keyword>
<dbReference type="Gene3D" id="1.25.40.20">
    <property type="entry name" value="Ankyrin repeat-containing domain"/>
    <property type="match status" value="2"/>
</dbReference>
<dbReference type="OrthoDB" id="9995210at2759"/>
<keyword evidence="4" id="KW-0675">Receptor</keyword>
<dbReference type="InterPro" id="IPR050776">
    <property type="entry name" value="Ank_Repeat/CDKN_Inhibitor"/>
</dbReference>
<feature type="repeat" description="ANK" evidence="3">
    <location>
        <begin position="18"/>
        <end position="50"/>
    </location>
</feature>
<proteinExistence type="predicted"/>
<dbReference type="AlphaFoldDB" id="V5GDS6"/>
<keyword evidence="2 3" id="KW-0040">ANK repeat</keyword>
<dbReference type="InterPro" id="IPR036770">
    <property type="entry name" value="Ankyrin_rpt-contain_sf"/>
</dbReference>
<accession>V5GDS6</accession>
<reference evidence="4" key="1">
    <citation type="submission" date="2013-07" db="EMBL/GenBank/DDBJ databases">
        <title>Midgut Transcriptome Profiling of Anoplphora glabripennis, a Lignocellulose Degrading, Wood-Boring Cerambycid.</title>
        <authorList>
            <person name="Scully E.D."/>
            <person name="Hoover K."/>
            <person name="Carlson J.E."/>
            <person name="Tien M."/>
            <person name="Geib S.M."/>
        </authorList>
    </citation>
    <scope>NUCLEOTIDE SEQUENCE</scope>
</reference>
<name>V5GDS6_ANOGL</name>
<dbReference type="EMBL" id="GALX01006312">
    <property type="protein sequence ID" value="JAB62154.1"/>
    <property type="molecule type" value="Transcribed_RNA"/>
</dbReference>
<dbReference type="GO" id="GO:0005634">
    <property type="term" value="C:nucleus"/>
    <property type="evidence" value="ECO:0007669"/>
    <property type="project" value="TreeGrafter"/>
</dbReference>
<keyword evidence="1" id="KW-0677">Repeat</keyword>
<dbReference type="PANTHER" id="PTHR24201">
    <property type="entry name" value="ANK_REP_REGION DOMAIN-CONTAINING PROTEIN"/>
    <property type="match status" value="1"/>
</dbReference>
<dbReference type="InterPro" id="IPR002110">
    <property type="entry name" value="Ankyrin_rpt"/>
</dbReference>
<dbReference type="Pfam" id="PF12796">
    <property type="entry name" value="Ank_2"/>
    <property type="match status" value="2"/>
</dbReference>